<accession>A0AC61MTI8</accession>
<evidence type="ECO:0000313" key="1">
    <source>
        <dbReference type="EMBL" id="QQK09050.1"/>
    </source>
</evidence>
<dbReference type="Proteomes" id="UP000595814">
    <property type="component" value="Chromosome"/>
</dbReference>
<keyword evidence="1" id="KW-0808">Transferase</keyword>
<sequence length="495" mass="57615">MMNYQISRLINFGLQKGLIETDDVEYSVNMLLDVLQLDSFEFFKIEEELATAVPILEEMLEYSVNKGIINNSVTEKDLFDTRIMNCIMPRPNEVVNNFTSLYEKEGANSATDYFYNLSIASNYIRKTRTDKNIFFTYDSDYGEIEITINISKPEKDPKEILKSKNIVSTGYPKCALCKENVGFKGDFNRAARQTHRIIPIKLDNEEYYLQYSPYVYYNEHCIVLNKEHIPMKIDIETISKLFSFVEQFPHYMIGSNADLPVVGGSILSHDHFQGGRYIFPIENAKIMYSVKLEKYPSTSVELLKWPLSTIRLSSDKKKEVLELSEKILEKWKNYSNIDLNIINKTDEVRHNTITPIVRYENGKYIIYLTLRNNRTSEDYPFGIFHPHESLHHIKKENIGLIEVMGLAILPARLKTELELLGKCLLGQEDINKHESLEKHYDWYKDLKNKDFNENNVKEFIEEETAKIFVKALDDCGVFKLDETGSKAFIEFVESI</sequence>
<protein>
    <submittedName>
        <fullName evidence="1">UDP-glucose--hexose-1-phosphate uridylyltransferase</fullName>
    </submittedName>
</protein>
<proteinExistence type="predicted"/>
<organism evidence="1 2">
    <name type="scientific">Miniphocaeibacter halophilus</name>
    <dbReference type="NCBI Taxonomy" id="2931922"/>
    <lineage>
        <taxon>Bacteria</taxon>
        <taxon>Bacillati</taxon>
        <taxon>Bacillota</taxon>
        <taxon>Tissierellia</taxon>
        <taxon>Tissierellales</taxon>
        <taxon>Peptoniphilaceae</taxon>
        <taxon>Miniphocaeibacter</taxon>
    </lineage>
</organism>
<name>A0AC61MTI8_9FIRM</name>
<reference evidence="1 2" key="1">
    <citation type="journal article" date="2022" name="Int. J. Syst. Evol. Microbiol.">
        <title>Miniphocaeibacter halophilus sp. nov., an ammonium-tolerant acetate-producing bacterium isolated from a biogas system.</title>
        <authorList>
            <person name="Schnurer A."/>
            <person name="Singh A."/>
            <person name="Bi S."/>
            <person name="Qiao W."/>
            <person name="Westerholm M."/>
        </authorList>
    </citation>
    <scope>NUCLEOTIDE SEQUENCE [LARGE SCALE GENOMIC DNA]</scope>
    <source>
        <strain evidence="1 2">AMB_01</strain>
    </source>
</reference>
<evidence type="ECO:0000313" key="2">
    <source>
        <dbReference type="Proteomes" id="UP000595814"/>
    </source>
</evidence>
<keyword evidence="2" id="KW-1185">Reference proteome</keyword>
<gene>
    <name evidence="1" type="ORF">JFY71_00425</name>
</gene>
<dbReference type="EMBL" id="CP066744">
    <property type="protein sequence ID" value="QQK09050.1"/>
    <property type="molecule type" value="Genomic_DNA"/>
</dbReference>
<keyword evidence="1" id="KW-0548">Nucleotidyltransferase</keyword>